<dbReference type="RefSeq" id="WP_079724519.1">
    <property type="nucleotide sequence ID" value="NZ_BMCL01000002.1"/>
</dbReference>
<dbReference type="EMBL" id="FUZV01000001">
    <property type="protein sequence ID" value="SKC67871.1"/>
    <property type="molecule type" value="Genomic_DNA"/>
</dbReference>
<evidence type="ECO:0000313" key="1">
    <source>
        <dbReference type="EMBL" id="SKC67871.1"/>
    </source>
</evidence>
<reference evidence="1 2" key="1">
    <citation type="submission" date="2017-02" db="EMBL/GenBank/DDBJ databases">
        <authorList>
            <person name="Peterson S.W."/>
        </authorList>
    </citation>
    <scope>NUCLEOTIDE SEQUENCE [LARGE SCALE GENOMIC DNA]</scope>
    <source>
        <strain evidence="1 2">P15</strain>
    </source>
</reference>
<protein>
    <submittedName>
        <fullName evidence="1">Uncharacterized protein</fullName>
    </submittedName>
</protein>
<accession>A0A1T5KW23</accession>
<evidence type="ECO:0000313" key="2">
    <source>
        <dbReference type="Proteomes" id="UP000190341"/>
    </source>
</evidence>
<gene>
    <name evidence="1" type="ORF">SAMN06296058_2108</name>
</gene>
<dbReference type="Proteomes" id="UP000190341">
    <property type="component" value="Unassembled WGS sequence"/>
</dbReference>
<dbReference type="OrthoDB" id="5985451at2"/>
<dbReference type="STRING" id="428993.SAMN06296058_2108"/>
<dbReference type="AlphaFoldDB" id="A0A1T5KW23"/>
<keyword evidence="2" id="KW-1185">Reference proteome</keyword>
<name>A0A1T5KW23_9GAMM</name>
<sequence length="114" mass="12552">MTVRYYISLPNPDRARGSDADLSFTAHGADEFAAQLQDALRTDGLFERWRARQDDPDDVDQSLGLIDPSAQVTGEQDDLRIGLVATTSIPGQVLKHRLRLLSGSAWELRDVSAA</sequence>
<organism evidence="1 2">
    <name type="scientific">Pseudoxanthomonas indica</name>
    <dbReference type="NCBI Taxonomy" id="428993"/>
    <lineage>
        <taxon>Bacteria</taxon>
        <taxon>Pseudomonadati</taxon>
        <taxon>Pseudomonadota</taxon>
        <taxon>Gammaproteobacteria</taxon>
        <taxon>Lysobacterales</taxon>
        <taxon>Lysobacteraceae</taxon>
        <taxon>Pseudoxanthomonas</taxon>
    </lineage>
</organism>
<proteinExistence type="predicted"/>